<proteinExistence type="predicted"/>
<evidence type="ECO:0000256" key="1">
    <source>
        <dbReference type="SAM" id="MobiDB-lite"/>
    </source>
</evidence>
<gene>
    <name evidence="2" type="ORF">METZ01_LOCUS459246</name>
</gene>
<dbReference type="AlphaFoldDB" id="A0A383AFA6"/>
<feature type="compositionally biased region" description="Polar residues" evidence="1">
    <location>
        <begin position="1"/>
        <end position="21"/>
    </location>
</feature>
<sequence>MATSWTTSGNDTQNWTTQAGPSSALGGTDAVSAVTQDTFLADNQKIYFGNDLDFSLSYDSSVNQLRVLDSAGTSVLSLNTLEIFTGGGGSASAEEMTGSYFRFTADSTLSSGNIAEFRNNLDTSMFSVRYDGVVQLRNQGSTPAVSADSLYSDGTDLYYGKQ</sequence>
<feature type="region of interest" description="Disordered" evidence="1">
    <location>
        <begin position="1"/>
        <end position="23"/>
    </location>
</feature>
<dbReference type="EMBL" id="UINC01191649">
    <property type="protein sequence ID" value="SVE06392.1"/>
    <property type="molecule type" value="Genomic_DNA"/>
</dbReference>
<accession>A0A383AFA6</accession>
<name>A0A383AFA6_9ZZZZ</name>
<evidence type="ECO:0000313" key="2">
    <source>
        <dbReference type="EMBL" id="SVE06392.1"/>
    </source>
</evidence>
<organism evidence="2">
    <name type="scientific">marine metagenome</name>
    <dbReference type="NCBI Taxonomy" id="408172"/>
    <lineage>
        <taxon>unclassified sequences</taxon>
        <taxon>metagenomes</taxon>
        <taxon>ecological metagenomes</taxon>
    </lineage>
</organism>
<protein>
    <submittedName>
        <fullName evidence="2">Uncharacterized protein</fullName>
    </submittedName>
</protein>
<reference evidence="2" key="1">
    <citation type="submission" date="2018-05" db="EMBL/GenBank/DDBJ databases">
        <authorList>
            <person name="Lanie J.A."/>
            <person name="Ng W.-L."/>
            <person name="Kazmierczak K.M."/>
            <person name="Andrzejewski T.M."/>
            <person name="Davidsen T.M."/>
            <person name="Wayne K.J."/>
            <person name="Tettelin H."/>
            <person name="Glass J.I."/>
            <person name="Rusch D."/>
            <person name="Podicherti R."/>
            <person name="Tsui H.-C.T."/>
            <person name="Winkler M.E."/>
        </authorList>
    </citation>
    <scope>NUCLEOTIDE SEQUENCE</scope>
</reference>